<evidence type="ECO:0000313" key="17">
    <source>
        <dbReference type="EMBL" id="HIR65940.1"/>
    </source>
</evidence>
<dbReference type="InterPro" id="IPR023404">
    <property type="entry name" value="rSAM_horseshoe"/>
</dbReference>
<feature type="domain" description="TRAM" evidence="14">
    <location>
        <begin position="361"/>
        <end position="424"/>
    </location>
</feature>
<feature type="binding site" evidence="13">
    <location>
        <position position="150"/>
    </location>
    <ligand>
        <name>[4Fe-4S] cluster</name>
        <dbReference type="ChEBI" id="CHEBI:49883"/>
        <label>2</label>
        <note>4Fe-4S-S-AdoMet</note>
    </ligand>
</feature>
<dbReference type="FunFam" id="3.80.30.20:FF:000001">
    <property type="entry name" value="tRNA-2-methylthio-N(6)-dimethylallyladenosine synthase 2"/>
    <property type="match status" value="1"/>
</dbReference>
<reference evidence="17" key="1">
    <citation type="submission" date="2020-10" db="EMBL/GenBank/DDBJ databases">
        <authorList>
            <person name="Gilroy R."/>
        </authorList>
    </citation>
    <scope>NUCLEOTIDE SEQUENCE</scope>
    <source>
        <strain evidence="17">CHK121-14286</strain>
    </source>
</reference>
<evidence type="ECO:0000256" key="5">
    <source>
        <dbReference type="ARBA" id="ARBA00022691"/>
    </source>
</evidence>
<dbReference type="FunFam" id="3.40.50.12160:FF:000003">
    <property type="entry name" value="CDK5 regulatory subunit-associated protein 1"/>
    <property type="match status" value="1"/>
</dbReference>
<dbReference type="InterPro" id="IPR007197">
    <property type="entry name" value="rSAM"/>
</dbReference>
<dbReference type="InterPro" id="IPR006463">
    <property type="entry name" value="MiaB_methiolase"/>
</dbReference>
<dbReference type="PROSITE" id="PS51918">
    <property type="entry name" value="RADICAL_SAM"/>
    <property type="match status" value="1"/>
</dbReference>
<proteinExistence type="inferred from homology"/>
<evidence type="ECO:0000313" key="18">
    <source>
        <dbReference type="Proteomes" id="UP000824200"/>
    </source>
</evidence>
<feature type="binding site" evidence="13">
    <location>
        <position position="147"/>
    </location>
    <ligand>
        <name>[4Fe-4S] cluster</name>
        <dbReference type="ChEBI" id="CHEBI:49883"/>
        <label>2</label>
        <note>4Fe-4S-S-AdoMet</note>
    </ligand>
</feature>
<evidence type="ECO:0000256" key="6">
    <source>
        <dbReference type="ARBA" id="ARBA00022723"/>
    </source>
</evidence>
<dbReference type="Pfam" id="PF04055">
    <property type="entry name" value="Radical_SAM"/>
    <property type="match status" value="1"/>
</dbReference>
<dbReference type="PANTHER" id="PTHR43020">
    <property type="entry name" value="CDK5 REGULATORY SUBUNIT-ASSOCIATED PROTEIN 1"/>
    <property type="match status" value="1"/>
</dbReference>
<dbReference type="PROSITE" id="PS51449">
    <property type="entry name" value="MTTASE_N"/>
    <property type="match status" value="1"/>
</dbReference>
<keyword evidence="3 13" id="KW-0963">Cytoplasm</keyword>
<evidence type="ECO:0000256" key="7">
    <source>
        <dbReference type="ARBA" id="ARBA00023004"/>
    </source>
</evidence>
<dbReference type="SFLD" id="SFLDS00029">
    <property type="entry name" value="Radical_SAM"/>
    <property type="match status" value="1"/>
</dbReference>
<evidence type="ECO:0000256" key="3">
    <source>
        <dbReference type="ARBA" id="ARBA00022490"/>
    </source>
</evidence>
<dbReference type="GO" id="GO:0005829">
    <property type="term" value="C:cytosol"/>
    <property type="evidence" value="ECO:0007669"/>
    <property type="project" value="TreeGrafter"/>
</dbReference>
<dbReference type="Pfam" id="PF01938">
    <property type="entry name" value="TRAM"/>
    <property type="match status" value="1"/>
</dbReference>
<evidence type="ECO:0000256" key="12">
    <source>
        <dbReference type="ARBA" id="ARBA00081141"/>
    </source>
</evidence>
<evidence type="ECO:0000256" key="11">
    <source>
        <dbReference type="ARBA" id="ARBA00080698"/>
    </source>
</evidence>
<dbReference type="Pfam" id="PF00919">
    <property type="entry name" value="UPF0004"/>
    <property type="match status" value="1"/>
</dbReference>
<dbReference type="EC" id="2.8.4.3" evidence="9 13"/>
<evidence type="ECO:0000259" key="15">
    <source>
        <dbReference type="PROSITE" id="PS51449"/>
    </source>
</evidence>
<comment type="subcellular location">
    <subcellularLocation>
        <location evidence="13">Cytoplasm</location>
    </subcellularLocation>
</comment>
<feature type="domain" description="Radical SAM core" evidence="16">
    <location>
        <begin position="129"/>
        <end position="358"/>
    </location>
</feature>
<dbReference type="InterPro" id="IPR038135">
    <property type="entry name" value="Methylthiotransferase_N_sf"/>
</dbReference>
<dbReference type="SFLD" id="SFLDG01061">
    <property type="entry name" value="methylthiotransferase"/>
    <property type="match status" value="1"/>
</dbReference>
<dbReference type="InterPro" id="IPR020612">
    <property type="entry name" value="Methylthiotransferase_CS"/>
</dbReference>
<comment type="caution">
    <text evidence="17">The sequence shown here is derived from an EMBL/GenBank/DDBJ whole genome shotgun (WGS) entry which is preliminary data.</text>
</comment>
<dbReference type="Gene3D" id="3.80.30.20">
    <property type="entry name" value="tm_1862 like domain"/>
    <property type="match status" value="1"/>
</dbReference>
<comment type="catalytic activity">
    <reaction evidence="13">
        <text>N(6)-dimethylallyladenosine(37) in tRNA + (sulfur carrier)-SH + AH2 + 2 S-adenosyl-L-methionine = 2-methylsulfanyl-N(6)-dimethylallyladenosine(37) in tRNA + (sulfur carrier)-H + 5'-deoxyadenosine + L-methionine + A + S-adenosyl-L-homocysteine + 2 H(+)</text>
        <dbReference type="Rhea" id="RHEA:37067"/>
        <dbReference type="Rhea" id="RHEA-COMP:10375"/>
        <dbReference type="Rhea" id="RHEA-COMP:10376"/>
        <dbReference type="Rhea" id="RHEA-COMP:14737"/>
        <dbReference type="Rhea" id="RHEA-COMP:14739"/>
        <dbReference type="ChEBI" id="CHEBI:13193"/>
        <dbReference type="ChEBI" id="CHEBI:15378"/>
        <dbReference type="ChEBI" id="CHEBI:17319"/>
        <dbReference type="ChEBI" id="CHEBI:17499"/>
        <dbReference type="ChEBI" id="CHEBI:29917"/>
        <dbReference type="ChEBI" id="CHEBI:57844"/>
        <dbReference type="ChEBI" id="CHEBI:57856"/>
        <dbReference type="ChEBI" id="CHEBI:59789"/>
        <dbReference type="ChEBI" id="CHEBI:64428"/>
        <dbReference type="ChEBI" id="CHEBI:74415"/>
        <dbReference type="ChEBI" id="CHEBI:74417"/>
        <dbReference type="EC" id="2.8.4.3"/>
    </reaction>
</comment>
<dbReference type="InterPro" id="IPR005839">
    <property type="entry name" value="Methylthiotransferase"/>
</dbReference>
<dbReference type="InterPro" id="IPR058240">
    <property type="entry name" value="rSAM_sf"/>
</dbReference>
<dbReference type="SFLD" id="SFLDG01082">
    <property type="entry name" value="B12-binding_domain_containing"/>
    <property type="match status" value="1"/>
</dbReference>
<evidence type="ECO:0000256" key="13">
    <source>
        <dbReference type="HAMAP-Rule" id="MF_01864"/>
    </source>
</evidence>
<dbReference type="CDD" id="cd01335">
    <property type="entry name" value="Radical_SAM"/>
    <property type="match status" value="1"/>
</dbReference>
<evidence type="ECO:0000256" key="10">
    <source>
        <dbReference type="ARBA" id="ARBA00068570"/>
    </source>
</evidence>
<dbReference type="SMART" id="SM00729">
    <property type="entry name" value="Elp3"/>
    <property type="match status" value="1"/>
</dbReference>
<evidence type="ECO:0000256" key="2">
    <source>
        <dbReference type="ARBA" id="ARBA00022485"/>
    </source>
</evidence>
<evidence type="ECO:0000256" key="4">
    <source>
        <dbReference type="ARBA" id="ARBA00022679"/>
    </source>
</evidence>
<feature type="binding site" evidence="13">
    <location>
        <position position="143"/>
    </location>
    <ligand>
        <name>[4Fe-4S] cluster</name>
        <dbReference type="ChEBI" id="CHEBI:49883"/>
        <label>2</label>
        <note>4Fe-4S-S-AdoMet</note>
    </ligand>
</feature>
<dbReference type="HAMAP" id="MF_01864">
    <property type="entry name" value="tRNA_metthiotr_MiaB"/>
    <property type="match status" value="1"/>
</dbReference>
<dbReference type="NCBIfam" id="TIGR00089">
    <property type="entry name" value="MiaB/RimO family radical SAM methylthiotransferase"/>
    <property type="match status" value="1"/>
</dbReference>
<feature type="domain" description="MTTase N-terminal" evidence="15">
    <location>
        <begin position="1"/>
        <end position="108"/>
    </location>
</feature>
<evidence type="ECO:0000256" key="9">
    <source>
        <dbReference type="ARBA" id="ARBA00033765"/>
    </source>
</evidence>
<keyword evidence="13" id="KW-0819">tRNA processing</keyword>
<reference evidence="17" key="2">
    <citation type="journal article" date="2021" name="PeerJ">
        <title>Extensive microbial diversity within the chicken gut microbiome revealed by metagenomics and culture.</title>
        <authorList>
            <person name="Gilroy R."/>
            <person name="Ravi A."/>
            <person name="Getino M."/>
            <person name="Pursley I."/>
            <person name="Horton D.L."/>
            <person name="Alikhan N.F."/>
            <person name="Baker D."/>
            <person name="Gharbi K."/>
            <person name="Hall N."/>
            <person name="Watson M."/>
            <person name="Adriaenssens E.M."/>
            <person name="Foster-Nyarko E."/>
            <person name="Jarju S."/>
            <person name="Secka A."/>
            <person name="Antonio M."/>
            <person name="Oren A."/>
            <person name="Chaudhuri R.R."/>
            <person name="La Ragione R."/>
            <person name="Hildebrand F."/>
            <person name="Pallen M.J."/>
        </authorList>
    </citation>
    <scope>NUCLEOTIDE SEQUENCE</scope>
    <source>
        <strain evidence="17">CHK121-14286</strain>
    </source>
</reference>
<dbReference type="SUPFAM" id="SSF102114">
    <property type="entry name" value="Radical SAM enzymes"/>
    <property type="match status" value="1"/>
</dbReference>
<sequence>MNIHDSEKIAGMLRELGYTECENADQADVVVFNTCCIRETAEKKIYGHIGQLKKLKRKNPEKIVAVCGCMSQQEGVADIIRQKYPFVDIILGTGNLHMLKDAVVQAQNRKKFVNTDFCVYNEEDFSQYRTSYPNAWVNINYGCNNFCTYCIVPYVRGRERSRALEDVLKEVKSLLDEGYKEITLLGQNVNSYGKDLPNNVTFATLLNEIAKLPGKFRLRFMTSHPKDLTEDIIDAIAACPNICDNVHLPVQSGSTEILRKMNRHYTREDYLALVEKIRSKIPDVGITTDIMVGFPGETEEDFCDTLDLVRRAKFSSAFCFVYSRRKGTPAYSMEQVPDDVKQDRIERLLACQNEVTKQISKTMVGKRYEVLVEGANFRYDNTMCGRTESGRLVNFHCDDSYTGKFVTVEIERASSATLWGRIVTEE</sequence>
<dbReference type="EMBL" id="DVHL01000029">
    <property type="protein sequence ID" value="HIR65940.1"/>
    <property type="molecule type" value="Genomic_DNA"/>
</dbReference>
<evidence type="ECO:0000259" key="14">
    <source>
        <dbReference type="PROSITE" id="PS50926"/>
    </source>
</evidence>
<dbReference type="InterPro" id="IPR002792">
    <property type="entry name" value="TRAM_dom"/>
</dbReference>
<keyword evidence="5 13" id="KW-0949">S-adenosyl-L-methionine</keyword>
<comment type="function">
    <text evidence="1 13">Catalyzes the methylthiolation of N6-(dimethylallyl)adenosine (i(6)A), leading to the formation of 2-methylthio-N6-(dimethylallyl)adenosine (ms(2)i(6)A) at position 37 in tRNAs that read codons beginning with uridine.</text>
</comment>
<keyword evidence="2 13" id="KW-0004">4Fe-4S</keyword>
<keyword evidence="4 13" id="KW-0808">Transferase</keyword>
<protein>
    <recommendedName>
        <fullName evidence="10 13">tRNA-2-methylthio-N(6)-dimethylallyladenosine synthase</fullName>
        <ecNumber evidence="9 13">2.8.4.3</ecNumber>
    </recommendedName>
    <alternativeName>
        <fullName evidence="12 13">(Dimethylallyl)adenosine tRNA methylthiotransferase MiaB</fullName>
    </alternativeName>
    <alternativeName>
        <fullName evidence="11 13">tRNA-i(6)A37 methylthiotransferase</fullName>
    </alternativeName>
</protein>
<dbReference type="Gene3D" id="3.40.50.12160">
    <property type="entry name" value="Methylthiotransferase, N-terminal domain"/>
    <property type="match status" value="1"/>
</dbReference>
<dbReference type="AlphaFoldDB" id="A0A9D1E479"/>
<keyword evidence="8 13" id="KW-0411">Iron-sulfur</keyword>
<dbReference type="Proteomes" id="UP000824200">
    <property type="component" value="Unassembled WGS sequence"/>
</dbReference>
<dbReference type="GO" id="GO:0051539">
    <property type="term" value="F:4 iron, 4 sulfur cluster binding"/>
    <property type="evidence" value="ECO:0007669"/>
    <property type="project" value="UniProtKB-UniRule"/>
</dbReference>
<dbReference type="NCBIfam" id="TIGR01574">
    <property type="entry name" value="miaB-methiolase"/>
    <property type="match status" value="1"/>
</dbReference>
<comment type="cofactor">
    <cofactor evidence="13">
        <name>[4Fe-4S] cluster</name>
        <dbReference type="ChEBI" id="CHEBI:49883"/>
    </cofactor>
    <text evidence="13">Binds 2 [4Fe-4S] clusters. One cluster is coordinated with 3 cysteines and an exchangeable S-adenosyl-L-methionine.</text>
</comment>
<comment type="caution">
    <text evidence="13">Lacks conserved residue(s) required for the propagation of feature annotation.</text>
</comment>
<dbReference type="GO" id="GO:0046872">
    <property type="term" value="F:metal ion binding"/>
    <property type="evidence" value="ECO:0007669"/>
    <property type="project" value="UniProtKB-KW"/>
</dbReference>
<dbReference type="PROSITE" id="PS01278">
    <property type="entry name" value="MTTASE_RADICAL"/>
    <property type="match status" value="1"/>
</dbReference>
<dbReference type="InterPro" id="IPR006638">
    <property type="entry name" value="Elp3/MiaA/NifB-like_rSAM"/>
</dbReference>
<keyword evidence="7 13" id="KW-0408">Iron</keyword>
<evidence type="ECO:0000256" key="8">
    <source>
        <dbReference type="ARBA" id="ARBA00023014"/>
    </source>
</evidence>
<organism evidence="17 18">
    <name type="scientific">Candidatus Fimimonas gallinarum</name>
    <dbReference type="NCBI Taxonomy" id="2840821"/>
    <lineage>
        <taxon>Bacteria</taxon>
        <taxon>Pseudomonadati</taxon>
        <taxon>Myxococcota</taxon>
        <taxon>Myxococcia</taxon>
        <taxon>Myxococcales</taxon>
        <taxon>Cystobacterineae</taxon>
        <taxon>Myxococcaceae</taxon>
        <taxon>Myxococcaceae incertae sedis</taxon>
        <taxon>Candidatus Fimimonas</taxon>
    </lineage>
</organism>
<name>A0A9D1E479_9BACT</name>
<dbReference type="PROSITE" id="PS50926">
    <property type="entry name" value="TRAM"/>
    <property type="match status" value="1"/>
</dbReference>
<comment type="similarity">
    <text evidence="13">Belongs to the methylthiotransferase family. MiaB subfamily.</text>
</comment>
<keyword evidence="6 13" id="KW-0479">Metal-binding</keyword>
<comment type="subunit">
    <text evidence="13">Monomer.</text>
</comment>
<dbReference type="InterPro" id="IPR013848">
    <property type="entry name" value="Methylthiotransferase_N"/>
</dbReference>
<accession>A0A9D1E479</accession>
<dbReference type="GO" id="GO:0035597">
    <property type="term" value="F:tRNA-2-methylthio-N(6)-dimethylallyladenosine(37) synthase activity"/>
    <property type="evidence" value="ECO:0007669"/>
    <property type="project" value="UniProtKB-EC"/>
</dbReference>
<dbReference type="PANTHER" id="PTHR43020:SF2">
    <property type="entry name" value="MITOCHONDRIAL TRNA METHYLTHIOTRANSFERASE CDK5RAP1"/>
    <property type="match status" value="1"/>
</dbReference>
<gene>
    <name evidence="13 17" type="primary">miaB</name>
    <name evidence="17" type="ORF">IAC95_03540</name>
</gene>
<evidence type="ECO:0000259" key="16">
    <source>
        <dbReference type="PROSITE" id="PS51918"/>
    </source>
</evidence>
<evidence type="ECO:0000256" key="1">
    <source>
        <dbReference type="ARBA" id="ARBA00003234"/>
    </source>
</evidence>